<accession>A0A225D821</accession>
<keyword evidence="2" id="KW-1185">Reference proteome</keyword>
<name>A0A225D821_9BACT</name>
<dbReference type="InterPro" id="IPR053747">
    <property type="entry name" value="Fluoresc_Recovery_Reg"/>
</dbReference>
<dbReference type="OrthoDB" id="3078587at2"/>
<evidence type="ECO:0000313" key="1">
    <source>
        <dbReference type="EMBL" id="OWK35784.1"/>
    </source>
</evidence>
<dbReference type="AlphaFoldDB" id="A0A225D821"/>
<dbReference type="Gene3D" id="6.10.140.1840">
    <property type="match status" value="1"/>
</dbReference>
<evidence type="ECO:0008006" key="3">
    <source>
        <dbReference type="Google" id="ProtNLM"/>
    </source>
</evidence>
<reference evidence="2" key="1">
    <citation type="submission" date="2017-06" db="EMBL/GenBank/DDBJ databases">
        <title>Genome analysis of Fimbriiglobus ruber SP5, the first member of the order Planctomycetales with confirmed chitinolytic capability.</title>
        <authorList>
            <person name="Ravin N.V."/>
            <person name="Rakitin A.L."/>
            <person name="Ivanova A.A."/>
            <person name="Beletsky A.V."/>
            <person name="Kulichevskaya I.S."/>
            <person name="Mardanov A.V."/>
            <person name="Dedysh S.N."/>
        </authorList>
    </citation>
    <scope>NUCLEOTIDE SEQUENCE [LARGE SCALE GENOMIC DNA]</scope>
    <source>
        <strain evidence="2">SP5</strain>
    </source>
</reference>
<sequence>MTQAISEPDWKLFRHLHAVALDRFCYRVLAEVNRITADSSLTHHARYLEVVKLVDRRDRECAELFDDLRRSTALLQLARIRSLDLVTDEEFAQFSPETRGVVESILEIRSD</sequence>
<dbReference type="Proteomes" id="UP000214646">
    <property type="component" value="Unassembled WGS sequence"/>
</dbReference>
<comment type="caution">
    <text evidence="1">The sequence shown here is derived from an EMBL/GenBank/DDBJ whole genome shotgun (WGS) entry which is preliminary data.</text>
</comment>
<dbReference type="RefSeq" id="WP_088258903.1">
    <property type="nucleotide sequence ID" value="NZ_NIDE01000017.1"/>
</dbReference>
<evidence type="ECO:0000313" key="2">
    <source>
        <dbReference type="Proteomes" id="UP000214646"/>
    </source>
</evidence>
<dbReference type="EMBL" id="NIDE01000017">
    <property type="protein sequence ID" value="OWK35784.1"/>
    <property type="molecule type" value="Genomic_DNA"/>
</dbReference>
<protein>
    <recommendedName>
        <fullName evidence="3">Peptide ABC transporter substrate-binding protein</fullName>
    </recommendedName>
</protein>
<gene>
    <name evidence="1" type="ORF">FRUB_08347</name>
</gene>
<proteinExistence type="predicted"/>
<organism evidence="1 2">
    <name type="scientific">Fimbriiglobus ruber</name>
    <dbReference type="NCBI Taxonomy" id="1908690"/>
    <lineage>
        <taxon>Bacteria</taxon>
        <taxon>Pseudomonadati</taxon>
        <taxon>Planctomycetota</taxon>
        <taxon>Planctomycetia</taxon>
        <taxon>Gemmatales</taxon>
        <taxon>Gemmataceae</taxon>
        <taxon>Fimbriiglobus</taxon>
    </lineage>
</organism>